<sequence>MTDLRRLIEVLVEGGVELILIGGAAAVAHGASRLTQDVDVVYARTGENLRRLVAALAPYRPYPRGAPPGLPFLWDEISLRNGLNFTLTTELGDVDLLGEVTGGGGYQDLLPHAVPLVVFGREIQCVGLRKLIALKRAAGRPKDFEAIAELELLLEDEAQG</sequence>
<organism evidence="1 2">
    <name type="scientific">Sorangium cellulosum</name>
    <name type="common">Polyangium cellulosum</name>
    <dbReference type="NCBI Taxonomy" id="56"/>
    <lineage>
        <taxon>Bacteria</taxon>
        <taxon>Pseudomonadati</taxon>
        <taxon>Myxococcota</taxon>
        <taxon>Polyangia</taxon>
        <taxon>Polyangiales</taxon>
        <taxon>Polyangiaceae</taxon>
        <taxon>Sorangium</taxon>
    </lineage>
</organism>
<dbReference type="AlphaFoldDB" id="A0A150NY98"/>
<dbReference type="Gene3D" id="3.30.460.40">
    <property type="match status" value="1"/>
</dbReference>
<accession>A0A150NY98</accession>
<evidence type="ECO:0000313" key="2">
    <source>
        <dbReference type="Proteomes" id="UP000075604"/>
    </source>
</evidence>
<evidence type="ECO:0000313" key="1">
    <source>
        <dbReference type="EMBL" id="KYF46700.1"/>
    </source>
</evidence>
<dbReference type="InterPro" id="IPR043519">
    <property type="entry name" value="NT_sf"/>
</dbReference>
<dbReference type="EMBL" id="JELX01004610">
    <property type="protein sequence ID" value="KYF46700.1"/>
    <property type="molecule type" value="Genomic_DNA"/>
</dbReference>
<dbReference type="SUPFAM" id="SSF81301">
    <property type="entry name" value="Nucleotidyltransferase"/>
    <property type="match status" value="1"/>
</dbReference>
<dbReference type="Proteomes" id="UP000075604">
    <property type="component" value="Unassembled WGS sequence"/>
</dbReference>
<evidence type="ECO:0008006" key="3">
    <source>
        <dbReference type="Google" id="ProtNLM"/>
    </source>
</evidence>
<name>A0A150NY98_SORCE</name>
<protein>
    <recommendedName>
        <fullName evidence="3">Nucleotidyltransferase</fullName>
    </recommendedName>
</protein>
<reference evidence="1 2" key="1">
    <citation type="submission" date="2014-02" db="EMBL/GenBank/DDBJ databases">
        <title>The small core and large imbalanced accessory genome model reveals a collaborative survival strategy of Sorangium cellulosum strains in nature.</title>
        <authorList>
            <person name="Han K."/>
            <person name="Peng R."/>
            <person name="Blom J."/>
            <person name="Li Y.-Z."/>
        </authorList>
    </citation>
    <scope>NUCLEOTIDE SEQUENCE [LARGE SCALE GENOMIC DNA]</scope>
    <source>
        <strain evidence="1 2">So0157-18</strain>
    </source>
</reference>
<gene>
    <name evidence="1" type="ORF">BE04_47685</name>
</gene>
<comment type="caution">
    <text evidence="1">The sequence shown here is derived from an EMBL/GenBank/DDBJ whole genome shotgun (WGS) entry which is preliminary data.</text>
</comment>
<proteinExistence type="predicted"/>